<dbReference type="NCBIfam" id="TIGR03785">
    <property type="entry name" value="marine_sort_HK"/>
    <property type="match status" value="1"/>
</dbReference>
<evidence type="ECO:0000313" key="13">
    <source>
        <dbReference type="EMBL" id="SFO73606.1"/>
    </source>
</evidence>
<keyword evidence="7 13" id="KW-0418">Kinase</keyword>
<dbReference type="Gene3D" id="2.60.40.1190">
    <property type="match status" value="1"/>
</dbReference>
<dbReference type="PANTHER" id="PTHR45436:SF5">
    <property type="entry name" value="SENSOR HISTIDINE KINASE TRCS"/>
    <property type="match status" value="1"/>
</dbReference>
<dbReference type="PROSITE" id="PS50885">
    <property type="entry name" value="HAMP"/>
    <property type="match status" value="1"/>
</dbReference>
<evidence type="ECO:0000259" key="11">
    <source>
        <dbReference type="PROSITE" id="PS50109"/>
    </source>
</evidence>
<evidence type="ECO:0000256" key="8">
    <source>
        <dbReference type="ARBA" id="ARBA00022989"/>
    </source>
</evidence>
<comment type="catalytic activity">
    <reaction evidence="1">
        <text>ATP + protein L-histidine = ADP + protein N-phospho-L-histidine.</text>
        <dbReference type="EC" id="2.7.13.3"/>
    </reaction>
</comment>
<dbReference type="InterPro" id="IPR003660">
    <property type="entry name" value="HAMP_dom"/>
</dbReference>
<proteinExistence type="predicted"/>
<dbReference type="InterPro" id="IPR003594">
    <property type="entry name" value="HATPase_dom"/>
</dbReference>
<keyword evidence="8 10" id="KW-1133">Transmembrane helix</keyword>
<dbReference type="AlphaFoldDB" id="A0A1I5JMN2"/>
<feature type="domain" description="HAMP" evidence="12">
    <location>
        <begin position="450"/>
        <end position="505"/>
    </location>
</feature>
<keyword evidence="9" id="KW-0902">Two-component regulatory system</keyword>
<dbReference type="SUPFAM" id="SSF47384">
    <property type="entry name" value="Homodimeric domain of signal transducing histidine kinase"/>
    <property type="match status" value="1"/>
</dbReference>
<evidence type="ECO:0000256" key="7">
    <source>
        <dbReference type="ARBA" id="ARBA00022777"/>
    </source>
</evidence>
<sequence length="732" mass="82019">MTSLIERVLRWASGIRTKVVLLSGLLLLLPFIGYNYVWELENVLRQGQEQTVMGSARAFSMALNQQPRLFERQRFTKPRLDDGKDLYAFDLNSHIDIDGSPLDWERYREHFKPYTSKHVIFSKNTYRPDNIKFDLVMGSDGDDVYALLDVTDATPVLKRKGTSRIDRNDHLIVALTTPKGDLKRYAVTATQSGRAHVDLIEDSILSEDGVFPSNAINAWWQETSTGHVIELAIPNWLVGEKLGLAFYNVNDPFNREIETIIATSNPKNAETLGTLLTPSPALESVLNTINDDGSRVWVVDRHARVLAKSGDLQTANGVWETTVEYQEPPNGIMGWLQTHILNPLYYQWLERPPESIVDTMQNAAVFRGIEVQQALLGRPYANWRLTPDQGAMILSAAYPIKINNQVVGAVVVEENTKGIKTLRNKALEQLFNVLLAVICIGVVVLLLFGSHISRRVRKLRDDAESAIDPQGRVRHQLSPAQSKDEIGDLSRTLSNMVNRQSEYNSYLEKMSSSLSHELRTPVAVVRSSLENLSFVTTDDDQQRYIDRAQEGVSRLATILSSMTEATRLEQSFNHADTQAFPLDEVIKGCVQGYEYAYPEHVFTIDVSTQSNGYVMLGVPEYIAQLLDKLVANAAEFRAPETAITVQLNRVDSRACITVSNFGPTLPKNMGNQLLNSMVSVREEKQKSDKPHLGLGLYIARLVSEFHGGELSIQNLQTQNGVSVSVWLPLSPK</sequence>
<dbReference type="SMART" id="SM00387">
    <property type="entry name" value="HATPase_c"/>
    <property type="match status" value="1"/>
</dbReference>
<dbReference type="Gene3D" id="3.30.565.10">
    <property type="entry name" value="Histidine kinase-like ATPase, C-terminal domain"/>
    <property type="match status" value="1"/>
</dbReference>
<dbReference type="CDD" id="cd00082">
    <property type="entry name" value="HisKA"/>
    <property type="match status" value="1"/>
</dbReference>
<dbReference type="PROSITE" id="PS50109">
    <property type="entry name" value="HIS_KIN"/>
    <property type="match status" value="1"/>
</dbReference>
<feature type="transmembrane region" description="Helical" evidence="10">
    <location>
        <begin position="430"/>
        <end position="450"/>
    </location>
</feature>
<dbReference type="RefSeq" id="WP_017016206.1">
    <property type="nucleotide sequence ID" value="NZ_FOWR01000001.1"/>
</dbReference>
<dbReference type="InterPro" id="IPR005467">
    <property type="entry name" value="His_kinase_dom"/>
</dbReference>
<dbReference type="EC" id="2.7.13.3" evidence="3"/>
<keyword evidence="10" id="KW-0472">Membrane</keyword>
<feature type="transmembrane region" description="Helical" evidence="10">
    <location>
        <begin position="20"/>
        <end position="38"/>
    </location>
</feature>
<evidence type="ECO:0000259" key="12">
    <source>
        <dbReference type="PROSITE" id="PS50885"/>
    </source>
</evidence>
<evidence type="ECO:0000256" key="6">
    <source>
        <dbReference type="ARBA" id="ARBA00022692"/>
    </source>
</evidence>
<dbReference type="GO" id="GO:0000155">
    <property type="term" value="F:phosphorelay sensor kinase activity"/>
    <property type="evidence" value="ECO:0007669"/>
    <property type="project" value="InterPro"/>
</dbReference>
<dbReference type="InterPro" id="IPR036890">
    <property type="entry name" value="HATPase_C_sf"/>
</dbReference>
<dbReference type="SUPFAM" id="SSF55874">
    <property type="entry name" value="ATPase domain of HSP90 chaperone/DNA topoisomerase II/histidine kinase"/>
    <property type="match status" value="1"/>
</dbReference>
<name>A0A1I5JMN2_9GAMM</name>
<reference evidence="13 14" key="1">
    <citation type="submission" date="2016-10" db="EMBL/GenBank/DDBJ databases">
        <authorList>
            <person name="de Groot N.N."/>
        </authorList>
    </citation>
    <scope>NUCLEOTIDE SEQUENCE [LARGE SCALE GENOMIC DNA]</scope>
    <source>
        <strain evidence="13 14">DSM 15893</strain>
    </source>
</reference>
<dbReference type="Proteomes" id="UP000182692">
    <property type="component" value="Unassembled WGS sequence"/>
</dbReference>
<evidence type="ECO:0000256" key="3">
    <source>
        <dbReference type="ARBA" id="ARBA00012438"/>
    </source>
</evidence>
<dbReference type="CDD" id="cd00075">
    <property type="entry name" value="HATPase"/>
    <property type="match status" value="1"/>
</dbReference>
<dbReference type="OrthoDB" id="6735159at2"/>
<evidence type="ECO:0000313" key="14">
    <source>
        <dbReference type="Proteomes" id="UP000182692"/>
    </source>
</evidence>
<evidence type="ECO:0000256" key="4">
    <source>
        <dbReference type="ARBA" id="ARBA00022553"/>
    </source>
</evidence>
<organism evidence="13 14">
    <name type="scientific">Enterovibrio norvegicus DSM 15893</name>
    <dbReference type="NCBI Taxonomy" id="1121869"/>
    <lineage>
        <taxon>Bacteria</taxon>
        <taxon>Pseudomonadati</taxon>
        <taxon>Pseudomonadota</taxon>
        <taxon>Gammaproteobacteria</taxon>
        <taxon>Vibrionales</taxon>
        <taxon>Vibrionaceae</taxon>
        <taxon>Enterovibrio</taxon>
    </lineage>
</organism>
<dbReference type="GO" id="GO:0016020">
    <property type="term" value="C:membrane"/>
    <property type="evidence" value="ECO:0007669"/>
    <property type="project" value="UniProtKB-SubCell"/>
</dbReference>
<keyword evidence="6 10" id="KW-0812">Transmembrane</keyword>
<dbReference type="SMART" id="SM00388">
    <property type="entry name" value="HisKA"/>
    <property type="match status" value="1"/>
</dbReference>
<keyword evidence="4" id="KW-0597">Phosphoprotein</keyword>
<dbReference type="InterPro" id="IPR036097">
    <property type="entry name" value="HisK_dim/P_sf"/>
</dbReference>
<evidence type="ECO:0000256" key="1">
    <source>
        <dbReference type="ARBA" id="ARBA00000085"/>
    </source>
</evidence>
<dbReference type="STRING" id="1121869.SAMN03084138_00279"/>
<dbReference type="EMBL" id="FOWR01000001">
    <property type="protein sequence ID" value="SFO73606.1"/>
    <property type="molecule type" value="Genomic_DNA"/>
</dbReference>
<dbReference type="Gene3D" id="6.10.340.10">
    <property type="match status" value="1"/>
</dbReference>
<dbReference type="GeneID" id="35873761"/>
<keyword evidence="5" id="KW-0808">Transferase</keyword>
<comment type="subcellular location">
    <subcellularLocation>
        <location evidence="2">Membrane</location>
    </subcellularLocation>
</comment>
<dbReference type="Pfam" id="PF00512">
    <property type="entry name" value="HisKA"/>
    <property type="match status" value="1"/>
</dbReference>
<accession>A0A1I5JMN2</accession>
<gene>
    <name evidence="13" type="ORF">SAMN03084138_00279</name>
</gene>
<evidence type="ECO:0000256" key="10">
    <source>
        <dbReference type="SAM" id="Phobius"/>
    </source>
</evidence>
<protein>
    <recommendedName>
        <fullName evidence="3">histidine kinase</fullName>
        <ecNumber evidence="3">2.7.13.3</ecNumber>
    </recommendedName>
</protein>
<evidence type="ECO:0000256" key="9">
    <source>
        <dbReference type="ARBA" id="ARBA00023012"/>
    </source>
</evidence>
<dbReference type="InterPro" id="IPR022510">
    <property type="entry name" value="Sortase_His-kinase"/>
</dbReference>
<feature type="domain" description="Histidine kinase" evidence="11">
    <location>
        <begin position="513"/>
        <end position="731"/>
    </location>
</feature>
<dbReference type="Pfam" id="PF02518">
    <property type="entry name" value="HATPase_c"/>
    <property type="match status" value="1"/>
</dbReference>
<dbReference type="PANTHER" id="PTHR45436">
    <property type="entry name" value="SENSOR HISTIDINE KINASE YKOH"/>
    <property type="match status" value="1"/>
</dbReference>
<dbReference type="Gene3D" id="1.10.287.130">
    <property type="match status" value="1"/>
</dbReference>
<evidence type="ECO:0000256" key="5">
    <source>
        <dbReference type="ARBA" id="ARBA00022679"/>
    </source>
</evidence>
<dbReference type="InterPro" id="IPR003661">
    <property type="entry name" value="HisK_dim/P_dom"/>
</dbReference>
<dbReference type="InterPro" id="IPR050428">
    <property type="entry name" value="TCS_sensor_his_kinase"/>
</dbReference>
<evidence type="ECO:0000256" key="2">
    <source>
        <dbReference type="ARBA" id="ARBA00004370"/>
    </source>
</evidence>